<dbReference type="InterPro" id="IPR036388">
    <property type="entry name" value="WH-like_DNA-bd_sf"/>
</dbReference>
<feature type="domain" description="Transcription regulator PadR N-terminal" evidence="1">
    <location>
        <begin position="6"/>
        <end position="78"/>
    </location>
</feature>
<dbReference type="InterPro" id="IPR005149">
    <property type="entry name" value="Tscrpt_reg_PadR_N"/>
</dbReference>
<name>A0A9X7Z6V4_9BACL</name>
<dbReference type="SUPFAM" id="SSF46785">
    <property type="entry name" value="Winged helix' DNA-binding domain"/>
    <property type="match status" value="1"/>
</dbReference>
<reference evidence="2 3" key="1">
    <citation type="submission" date="2021-02" db="EMBL/GenBank/DDBJ databases">
        <title>Alicyclobacillus curvatus sp. nov. and Alicyclobacillus mengziensis sp. nov., two acidophilic bacteria isolated from acid mine drainage.</title>
        <authorList>
            <person name="Huang Y."/>
        </authorList>
    </citation>
    <scope>NUCLEOTIDE SEQUENCE [LARGE SCALE GENOMIC DNA]</scope>
    <source>
        <strain evidence="2 3">S30H14</strain>
    </source>
</reference>
<organism evidence="2 3">
    <name type="scientific">Alicyclobacillus mengziensis</name>
    <dbReference type="NCBI Taxonomy" id="2931921"/>
    <lineage>
        <taxon>Bacteria</taxon>
        <taxon>Bacillati</taxon>
        <taxon>Bacillota</taxon>
        <taxon>Bacilli</taxon>
        <taxon>Bacillales</taxon>
        <taxon>Alicyclobacillaceae</taxon>
        <taxon>Alicyclobacillus</taxon>
    </lineage>
</organism>
<dbReference type="AlphaFoldDB" id="A0A9X7Z6V4"/>
<dbReference type="RefSeq" id="WP_206655990.1">
    <property type="nucleotide sequence ID" value="NZ_CP071182.1"/>
</dbReference>
<dbReference type="Gene3D" id="1.10.10.10">
    <property type="entry name" value="Winged helix-like DNA-binding domain superfamily/Winged helix DNA-binding domain"/>
    <property type="match status" value="1"/>
</dbReference>
<accession>A0A9X7Z6V4</accession>
<sequence length="180" mass="21254">MYELIILGFLMRSVSHGYRIAKIINDMIGPYAKVSSGRLYPLFDKLAQDGFIAMVQGDEDATRQRQYEITEKGRQRFHQLMMDTSTNLGEYRKLFGFKFVFIDLLLPDEQLYLLDHFMNYCQTHIFYINSEIEDLKSRESEIGVNMWASLAIMEQTKSQWQLELQWATKSREQLKLKNSN</sequence>
<dbReference type="Proteomes" id="UP000663505">
    <property type="component" value="Chromosome"/>
</dbReference>
<dbReference type="Pfam" id="PF03551">
    <property type="entry name" value="PadR"/>
    <property type="match status" value="1"/>
</dbReference>
<dbReference type="KEGG" id="afx:JZ786_19545"/>
<gene>
    <name evidence="2" type="ORF">JZ786_19545</name>
</gene>
<evidence type="ECO:0000313" key="3">
    <source>
        <dbReference type="Proteomes" id="UP000663505"/>
    </source>
</evidence>
<dbReference type="PANTHER" id="PTHR33169:SF26">
    <property type="entry name" value="CONSERVED PROTEIN"/>
    <property type="match status" value="1"/>
</dbReference>
<dbReference type="EMBL" id="CP071182">
    <property type="protein sequence ID" value="QSO46623.1"/>
    <property type="molecule type" value="Genomic_DNA"/>
</dbReference>
<keyword evidence="3" id="KW-1185">Reference proteome</keyword>
<evidence type="ECO:0000313" key="2">
    <source>
        <dbReference type="EMBL" id="QSO46623.1"/>
    </source>
</evidence>
<dbReference type="InterPro" id="IPR052509">
    <property type="entry name" value="Metal_resp_DNA-bind_regulator"/>
</dbReference>
<proteinExistence type="predicted"/>
<dbReference type="PANTHER" id="PTHR33169">
    <property type="entry name" value="PADR-FAMILY TRANSCRIPTIONAL REGULATOR"/>
    <property type="match status" value="1"/>
</dbReference>
<protein>
    <submittedName>
        <fullName evidence="2">PadR family transcriptional regulator</fullName>
    </submittedName>
</protein>
<evidence type="ECO:0000259" key="1">
    <source>
        <dbReference type="Pfam" id="PF03551"/>
    </source>
</evidence>
<dbReference type="InterPro" id="IPR036390">
    <property type="entry name" value="WH_DNA-bd_sf"/>
</dbReference>